<proteinExistence type="predicted"/>
<name>A0AC34PUA0_9BILA</name>
<evidence type="ECO:0000313" key="2">
    <source>
        <dbReference type="WBParaSite" id="JU765_v2.g10028.t1"/>
    </source>
</evidence>
<accession>A0AC34PUA0</accession>
<dbReference type="Proteomes" id="UP000887576">
    <property type="component" value="Unplaced"/>
</dbReference>
<dbReference type="WBParaSite" id="JU765_v2.g10028.t1">
    <property type="protein sequence ID" value="JU765_v2.g10028.t1"/>
    <property type="gene ID" value="JU765_v2.g10028"/>
</dbReference>
<sequence length="543" mass="62521">MLTLLLVCGIFAASIYGYFWNRSKYFKRRGIPGPEPESLFTGSLKELQQNKTPISKKILEWEQIYGKTFGYFEGGQKVIATSDLSVIRDVFQNKFENFHSRKPIHPFPFNPDTDERANVFTGRGLRWKRFRTLIAPCFSQPRLRNMQITMLDTTRHVMNKLEEKPEEEMNIAEVFLESSTDVIERIAFGKEQSTIGQQNPIMKLISVFFDPAPYYDHPLLRFYAALFEFQDYTYYLHKRLISMLGSPLFVLADILVDVIARKRTLIAEKKNAKASEIDQMNNNADYNGNGAKSNYEDFVDLFLNCEASDEDMKVIKAAQNSFGNLQKVKIEKKLTDQEVISMCSVIMLAGVDTTAMSMTAIAYCLATHPEIQTKLIAEIDSYIHSEEDINMDTVNQIDYLEWCIKEALRCIPIAAPANSRICMNTCTVGENKWVIEKDVSIVSNVWSIHHDKSIWGQDASEFVPERWNPVEERLPADPFAYQPFGLGPRQCLGMKFAFLEMKLMYCHLLKRFRIESTSNTKCDIYGLIITAPRLMEVKLTRRQ</sequence>
<evidence type="ECO:0000313" key="1">
    <source>
        <dbReference type="Proteomes" id="UP000887576"/>
    </source>
</evidence>
<reference evidence="2" key="1">
    <citation type="submission" date="2022-11" db="UniProtKB">
        <authorList>
            <consortium name="WormBaseParasite"/>
        </authorList>
    </citation>
    <scope>IDENTIFICATION</scope>
</reference>
<organism evidence="1 2">
    <name type="scientific">Panagrolaimus sp. JU765</name>
    <dbReference type="NCBI Taxonomy" id="591449"/>
    <lineage>
        <taxon>Eukaryota</taxon>
        <taxon>Metazoa</taxon>
        <taxon>Ecdysozoa</taxon>
        <taxon>Nematoda</taxon>
        <taxon>Chromadorea</taxon>
        <taxon>Rhabditida</taxon>
        <taxon>Tylenchina</taxon>
        <taxon>Panagrolaimomorpha</taxon>
        <taxon>Panagrolaimoidea</taxon>
        <taxon>Panagrolaimidae</taxon>
        <taxon>Panagrolaimus</taxon>
    </lineage>
</organism>
<protein>
    <submittedName>
        <fullName evidence="2">Cytochrome P450</fullName>
    </submittedName>
</protein>